<dbReference type="Pfam" id="PF08448">
    <property type="entry name" value="PAS_4"/>
    <property type="match status" value="1"/>
</dbReference>
<proteinExistence type="predicted"/>
<dbReference type="PROSITE" id="PS50109">
    <property type="entry name" value="HIS_KIN"/>
    <property type="match status" value="1"/>
</dbReference>
<comment type="caution">
    <text evidence="8">The sequence shown here is derived from an EMBL/GenBank/DDBJ whole genome shotgun (WGS) entry which is preliminary data.</text>
</comment>
<reference evidence="8 9" key="1">
    <citation type="submission" date="2018-06" db="EMBL/GenBank/DDBJ databases">
        <title>Genomic Encyclopedia of Archaeal and Bacterial Type Strains, Phase II (KMG-II): from individual species to whole genera.</title>
        <authorList>
            <person name="Goeker M."/>
        </authorList>
    </citation>
    <scope>NUCLEOTIDE SEQUENCE [LARGE SCALE GENOMIC DNA]</scope>
    <source>
        <strain evidence="8 9">ATCC BAA-1881</strain>
    </source>
</reference>
<dbReference type="SMART" id="SM00091">
    <property type="entry name" value="PAS"/>
    <property type="match status" value="3"/>
</dbReference>
<dbReference type="InterPro" id="IPR003594">
    <property type="entry name" value="HATPase_dom"/>
</dbReference>
<keyword evidence="6" id="KW-0902">Two-component regulatory system</keyword>
<dbReference type="Gene3D" id="1.10.287.130">
    <property type="match status" value="1"/>
</dbReference>
<dbReference type="CDD" id="cd00130">
    <property type="entry name" value="PAS"/>
    <property type="match status" value="1"/>
</dbReference>
<evidence type="ECO:0000313" key="8">
    <source>
        <dbReference type="EMBL" id="PZW24910.1"/>
    </source>
</evidence>
<dbReference type="InterPro" id="IPR000014">
    <property type="entry name" value="PAS"/>
</dbReference>
<dbReference type="Pfam" id="PF01590">
    <property type="entry name" value="GAF"/>
    <property type="match status" value="1"/>
</dbReference>
<dbReference type="CDD" id="cd00082">
    <property type="entry name" value="HisKA"/>
    <property type="match status" value="1"/>
</dbReference>
<dbReference type="NCBIfam" id="TIGR00229">
    <property type="entry name" value="sensory_box"/>
    <property type="match status" value="1"/>
</dbReference>
<dbReference type="InterPro" id="IPR004358">
    <property type="entry name" value="Sig_transdc_His_kin-like_C"/>
</dbReference>
<evidence type="ECO:0000259" key="7">
    <source>
        <dbReference type="PROSITE" id="PS50109"/>
    </source>
</evidence>
<dbReference type="SUPFAM" id="SSF55874">
    <property type="entry name" value="ATPase domain of HSP90 chaperone/DNA topoisomerase II/histidine kinase"/>
    <property type="match status" value="1"/>
</dbReference>
<dbReference type="InterPro" id="IPR036890">
    <property type="entry name" value="HATPase_C_sf"/>
</dbReference>
<protein>
    <recommendedName>
        <fullName evidence="2">histidine kinase</fullName>
        <ecNumber evidence="2">2.7.13.3</ecNumber>
    </recommendedName>
</protein>
<dbReference type="RefSeq" id="WP_111324837.1">
    <property type="nucleotide sequence ID" value="NZ_BIFX01000001.1"/>
</dbReference>
<dbReference type="InterPro" id="IPR003661">
    <property type="entry name" value="HisK_dim/P_dom"/>
</dbReference>
<evidence type="ECO:0000256" key="3">
    <source>
        <dbReference type="ARBA" id="ARBA00022553"/>
    </source>
</evidence>
<dbReference type="AlphaFoldDB" id="A0A326U393"/>
<evidence type="ECO:0000313" key="9">
    <source>
        <dbReference type="Proteomes" id="UP000248806"/>
    </source>
</evidence>
<feature type="domain" description="Histidine kinase" evidence="7">
    <location>
        <begin position="646"/>
        <end position="876"/>
    </location>
</feature>
<dbReference type="InterPro" id="IPR036097">
    <property type="entry name" value="HisK_dim/P_sf"/>
</dbReference>
<keyword evidence="9" id="KW-1185">Reference proteome</keyword>
<sequence>MEERNRNAHVEHCPLWEPGESELQLQRLLGPLGIETIMVLDMQGHLLSINPAGMRVLGIEDEALFRGKSWSAFWDQASQPLVREAVRSAREGRADRFEGFFPTLKGAPKWWEVIVMPVWPPGDTSCILAMARDITERKRAEIEQQEQAMLAKMRLELSLLMSSDDPLNEVLERCVCMLKQSLPAEMVGIWTLNAAAQMLELQACEGLTPQERADYRCLPPGAEGPGRVTTQRLYCAELQEAWPALKRVGKRYLLVYPLDVGDRLTGALVFCLEYMCSPAVQQALHVMANTIAVGIEHRRSEEALRFLLRASTVIASSLKIEETVQQAVELAVPTLADFCFIDLLSKDVLSRVACTAVPELSERCQECMRYVPTRAMESHPVIQAIRSREPIVAPYMLEQYIQRASTSPEHLQFLHDMQITSVLVMPLFARGKALGALVACYTRQSGRHYTGTDVALAKELAAMVARAIDNARLYTEAQEEIARRRQMQIERNHLLLREREARARAELLAENLSQHRRWLERVLDLLPTPVMLIEPQRQKITFVNKAAHRLLCNEEPERNEQVRCSCFDLQSQHMQPVLALVMQAARGESVQHVQLDWETPTGCKTVLIGATLLHEMYGYTPRVLLSFLDITGLKDAERRKDEFIGQASHELRSPLAAIQANLQLVEYLHQQVRQRLEPLPAELGSQADMIESQLQSALRQVGVQDRLISDLLDASSIQERKLVVTFESCDLVQIVREVVHDFRVSAPGRTIRCQVSRERVQACVDPVRIAQVVGNYLSNALKYSMAEVEVGLRVEGEQARIWVRDRGQGLTPEQQRHVWERYYQAEGVQVYGEGGRGLGLGLHICRTIVELHQGSVGVESEPQKGSLFWCLLPLKQAAL</sequence>
<dbReference type="Pfam" id="PF02518">
    <property type="entry name" value="HATPase_c"/>
    <property type="match status" value="1"/>
</dbReference>
<dbReference type="SMART" id="SM00387">
    <property type="entry name" value="HATPase_c"/>
    <property type="match status" value="1"/>
</dbReference>
<accession>A0A326U393</accession>
<dbReference type="OrthoDB" id="9766459at2"/>
<dbReference type="Gene3D" id="3.30.565.10">
    <property type="entry name" value="Histidine kinase-like ATPase, C-terminal domain"/>
    <property type="match status" value="1"/>
</dbReference>
<dbReference type="Pfam" id="PF13188">
    <property type="entry name" value="PAS_8"/>
    <property type="match status" value="1"/>
</dbReference>
<keyword evidence="4" id="KW-0808">Transferase</keyword>
<dbReference type="InterPro" id="IPR005467">
    <property type="entry name" value="His_kinase_dom"/>
</dbReference>
<evidence type="ECO:0000256" key="5">
    <source>
        <dbReference type="ARBA" id="ARBA00022777"/>
    </source>
</evidence>
<dbReference type="PANTHER" id="PTHR43047:SF72">
    <property type="entry name" value="OSMOSENSING HISTIDINE PROTEIN KINASE SLN1"/>
    <property type="match status" value="1"/>
</dbReference>
<dbReference type="GO" id="GO:0009927">
    <property type="term" value="F:histidine phosphotransfer kinase activity"/>
    <property type="evidence" value="ECO:0007669"/>
    <property type="project" value="TreeGrafter"/>
</dbReference>
<name>A0A326U393_THEHA</name>
<dbReference type="EC" id="2.7.13.3" evidence="2"/>
<dbReference type="InterPro" id="IPR029016">
    <property type="entry name" value="GAF-like_dom_sf"/>
</dbReference>
<gene>
    <name evidence="8" type="ORF">EI42_04518</name>
</gene>
<evidence type="ECO:0000256" key="6">
    <source>
        <dbReference type="ARBA" id="ARBA00023012"/>
    </source>
</evidence>
<dbReference type="Pfam" id="PF00512">
    <property type="entry name" value="HisKA"/>
    <property type="match status" value="1"/>
</dbReference>
<dbReference type="SMART" id="SM00065">
    <property type="entry name" value="GAF"/>
    <property type="match status" value="1"/>
</dbReference>
<dbReference type="SUPFAM" id="SSF47384">
    <property type="entry name" value="Homodimeric domain of signal transducing histidine kinase"/>
    <property type="match status" value="1"/>
</dbReference>
<dbReference type="EMBL" id="QKUF01000020">
    <property type="protein sequence ID" value="PZW24910.1"/>
    <property type="molecule type" value="Genomic_DNA"/>
</dbReference>
<dbReference type="Gene3D" id="3.30.450.40">
    <property type="match status" value="2"/>
</dbReference>
<dbReference type="InterPro" id="IPR035965">
    <property type="entry name" value="PAS-like_dom_sf"/>
</dbReference>
<dbReference type="GO" id="GO:0005886">
    <property type="term" value="C:plasma membrane"/>
    <property type="evidence" value="ECO:0007669"/>
    <property type="project" value="TreeGrafter"/>
</dbReference>
<dbReference type="InterPro" id="IPR003018">
    <property type="entry name" value="GAF"/>
</dbReference>
<dbReference type="GO" id="GO:0000155">
    <property type="term" value="F:phosphorelay sensor kinase activity"/>
    <property type="evidence" value="ECO:0007669"/>
    <property type="project" value="InterPro"/>
</dbReference>
<comment type="catalytic activity">
    <reaction evidence="1">
        <text>ATP + protein L-histidine = ADP + protein N-phospho-L-histidine.</text>
        <dbReference type="EC" id="2.7.13.3"/>
    </reaction>
</comment>
<organism evidence="8 9">
    <name type="scientific">Thermosporothrix hazakensis</name>
    <dbReference type="NCBI Taxonomy" id="644383"/>
    <lineage>
        <taxon>Bacteria</taxon>
        <taxon>Bacillati</taxon>
        <taxon>Chloroflexota</taxon>
        <taxon>Ktedonobacteria</taxon>
        <taxon>Ktedonobacterales</taxon>
        <taxon>Thermosporotrichaceae</taxon>
        <taxon>Thermosporothrix</taxon>
    </lineage>
</organism>
<dbReference type="PRINTS" id="PR00344">
    <property type="entry name" value="BCTRLSENSOR"/>
</dbReference>
<keyword evidence="3" id="KW-0597">Phosphoprotein</keyword>
<evidence type="ECO:0000256" key="1">
    <source>
        <dbReference type="ARBA" id="ARBA00000085"/>
    </source>
</evidence>
<dbReference type="SMART" id="SM00388">
    <property type="entry name" value="HisKA"/>
    <property type="match status" value="1"/>
</dbReference>
<dbReference type="InterPro" id="IPR013656">
    <property type="entry name" value="PAS_4"/>
</dbReference>
<keyword evidence="5" id="KW-0418">Kinase</keyword>
<dbReference type="Proteomes" id="UP000248806">
    <property type="component" value="Unassembled WGS sequence"/>
</dbReference>
<evidence type="ECO:0000256" key="4">
    <source>
        <dbReference type="ARBA" id="ARBA00022679"/>
    </source>
</evidence>
<dbReference type="SUPFAM" id="SSF55785">
    <property type="entry name" value="PYP-like sensor domain (PAS domain)"/>
    <property type="match status" value="2"/>
</dbReference>
<dbReference type="PANTHER" id="PTHR43047">
    <property type="entry name" value="TWO-COMPONENT HISTIDINE PROTEIN KINASE"/>
    <property type="match status" value="1"/>
</dbReference>
<dbReference type="SUPFAM" id="SSF55781">
    <property type="entry name" value="GAF domain-like"/>
    <property type="match status" value="2"/>
</dbReference>
<evidence type="ECO:0000256" key="2">
    <source>
        <dbReference type="ARBA" id="ARBA00012438"/>
    </source>
</evidence>
<dbReference type="Gene3D" id="3.30.450.20">
    <property type="entry name" value="PAS domain"/>
    <property type="match status" value="2"/>
</dbReference>